<gene>
    <name evidence="1" type="ORF">E2C01_047109</name>
</gene>
<accession>A0A5B7FZJ1</accession>
<evidence type="ECO:0000313" key="1">
    <source>
        <dbReference type="EMBL" id="MPC53220.1"/>
    </source>
</evidence>
<dbReference type="EMBL" id="VSRR010011466">
    <property type="protein sequence ID" value="MPC53220.1"/>
    <property type="molecule type" value="Genomic_DNA"/>
</dbReference>
<protein>
    <submittedName>
        <fullName evidence="1">Uncharacterized protein</fullName>
    </submittedName>
</protein>
<organism evidence="1 2">
    <name type="scientific">Portunus trituberculatus</name>
    <name type="common">Swimming crab</name>
    <name type="synonym">Neptunus trituberculatus</name>
    <dbReference type="NCBI Taxonomy" id="210409"/>
    <lineage>
        <taxon>Eukaryota</taxon>
        <taxon>Metazoa</taxon>
        <taxon>Ecdysozoa</taxon>
        <taxon>Arthropoda</taxon>
        <taxon>Crustacea</taxon>
        <taxon>Multicrustacea</taxon>
        <taxon>Malacostraca</taxon>
        <taxon>Eumalacostraca</taxon>
        <taxon>Eucarida</taxon>
        <taxon>Decapoda</taxon>
        <taxon>Pleocyemata</taxon>
        <taxon>Brachyura</taxon>
        <taxon>Eubrachyura</taxon>
        <taxon>Portunoidea</taxon>
        <taxon>Portunidae</taxon>
        <taxon>Portuninae</taxon>
        <taxon>Portunus</taxon>
    </lineage>
</organism>
<dbReference type="AlphaFoldDB" id="A0A5B7FZJ1"/>
<proteinExistence type="predicted"/>
<name>A0A5B7FZJ1_PORTR</name>
<keyword evidence="2" id="KW-1185">Reference proteome</keyword>
<sequence length="131" mass="14910">MQHNTEHLVGIGDIQDPKLTLRTQRWRQREGGEEHYCMSTTHFCCLFEERNCIESTSHVARSSSGLSDQIKVGLEQSKVSLASKKRGEEHREVEVEVEAVVVRSRFRCYCTLTWLSTVLGGGCARLGLIWD</sequence>
<comment type="caution">
    <text evidence="1">The sequence shown here is derived from an EMBL/GenBank/DDBJ whole genome shotgun (WGS) entry which is preliminary data.</text>
</comment>
<dbReference type="Proteomes" id="UP000324222">
    <property type="component" value="Unassembled WGS sequence"/>
</dbReference>
<evidence type="ECO:0000313" key="2">
    <source>
        <dbReference type="Proteomes" id="UP000324222"/>
    </source>
</evidence>
<reference evidence="1 2" key="1">
    <citation type="submission" date="2019-05" db="EMBL/GenBank/DDBJ databases">
        <title>Another draft genome of Portunus trituberculatus and its Hox gene families provides insights of decapod evolution.</title>
        <authorList>
            <person name="Jeong J.-H."/>
            <person name="Song I."/>
            <person name="Kim S."/>
            <person name="Choi T."/>
            <person name="Kim D."/>
            <person name="Ryu S."/>
            <person name="Kim W."/>
        </authorList>
    </citation>
    <scope>NUCLEOTIDE SEQUENCE [LARGE SCALE GENOMIC DNA]</scope>
    <source>
        <tissue evidence="1">Muscle</tissue>
    </source>
</reference>